<dbReference type="Proteomes" id="UP000724874">
    <property type="component" value="Unassembled WGS sequence"/>
</dbReference>
<comment type="pathway">
    <text evidence="2 12">Purine metabolism; AMP biosynthesis via salvage pathway; AMP from adenosine: step 1/1.</text>
</comment>
<keyword evidence="10 12" id="KW-0460">Magnesium</keyword>
<evidence type="ECO:0000259" key="13">
    <source>
        <dbReference type="Pfam" id="PF00294"/>
    </source>
</evidence>
<dbReference type="GO" id="GO:0044209">
    <property type="term" value="P:AMP salvage"/>
    <property type="evidence" value="ECO:0007669"/>
    <property type="project" value="UniProtKB-UniRule"/>
</dbReference>
<dbReference type="GO" id="GO:0004001">
    <property type="term" value="F:adenosine kinase activity"/>
    <property type="evidence" value="ECO:0007669"/>
    <property type="project" value="UniProtKB-UniRule"/>
</dbReference>
<dbReference type="EC" id="2.7.1.20" evidence="4 12"/>
<keyword evidence="9 12" id="KW-0067">ATP-binding</keyword>
<comment type="similarity">
    <text evidence="3 12">Belongs to the carbohydrate kinase PfkB family.</text>
</comment>
<dbReference type="AlphaFoldDB" id="A0A9P5TMA7"/>
<dbReference type="Pfam" id="PF00294">
    <property type="entry name" value="PfkB"/>
    <property type="match status" value="1"/>
</dbReference>
<dbReference type="PANTHER" id="PTHR45769">
    <property type="entry name" value="ADENOSINE KINASE"/>
    <property type="match status" value="1"/>
</dbReference>
<accession>A0A9P5TMA7</accession>
<organism evidence="14 15">
    <name type="scientific">Gymnopilus junonius</name>
    <name type="common">Spectacular rustgill mushroom</name>
    <name type="synonym">Gymnopilus spectabilis subsp. junonius</name>
    <dbReference type="NCBI Taxonomy" id="109634"/>
    <lineage>
        <taxon>Eukaryota</taxon>
        <taxon>Fungi</taxon>
        <taxon>Dikarya</taxon>
        <taxon>Basidiomycota</taxon>
        <taxon>Agaricomycotina</taxon>
        <taxon>Agaricomycetes</taxon>
        <taxon>Agaricomycetidae</taxon>
        <taxon>Agaricales</taxon>
        <taxon>Agaricineae</taxon>
        <taxon>Hymenogastraceae</taxon>
        <taxon>Gymnopilus</taxon>
    </lineage>
</organism>
<name>A0A9P5TMA7_GYMJU</name>
<dbReference type="PANTHER" id="PTHR45769:SF3">
    <property type="entry name" value="ADENOSINE KINASE"/>
    <property type="match status" value="1"/>
</dbReference>
<dbReference type="GO" id="GO:0005829">
    <property type="term" value="C:cytosol"/>
    <property type="evidence" value="ECO:0007669"/>
    <property type="project" value="TreeGrafter"/>
</dbReference>
<evidence type="ECO:0000256" key="4">
    <source>
        <dbReference type="ARBA" id="ARBA00012119"/>
    </source>
</evidence>
<gene>
    <name evidence="14" type="ORF">CPB84DRAFT_1309414</name>
</gene>
<feature type="active site" description="Proton acceptor" evidence="11">
    <location>
        <position position="322"/>
    </location>
</feature>
<evidence type="ECO:0000313" key="15">
    <source>
        <dbReference type="Proteomes" id="UP000724874"/>
    </source>
</evidence>
<evidence type="ECO:0000256" key="11">
    <source>
        <dbReference type="PIRSR" id="PIRSR601805-1"/>
    </source>
</evidence>
<dbReference type="CDD" id="cd01168">
    <property type="entry name" value="adenosine_kinase"/>
    <property type="match status" value="1"/>
</dbReference>
<dbReference type="InterPro" id="IPR002173">
    <property type="entry name" value="Carboh/pur_kinase_PfkB_CS"/>
</dbReference>
<dbReference type="InterPro" id="IPR011611">
    <property type="entry name" value="PfkB_dom"/>
</dbReference>
<dbReference type="PRINTS" id="PR00989">
    <property type="entry name" value="ADENOKINASE"/>
</dbReference>
<comment type="function">
    <text evidence="12">ATP dependent phosphorylation of adenosine and other related nucleoside analogs to monophosphate derivatives.</text>
</comment>
<evidence type="ECO:0000256" key="6">
    <source>
        <dbReference type="ARBA" id="ARBA00022726"/>
    </source>
</evidence>
<sequence length="368" mass="40000">MIKESRSNHFPSYLHHSLNDPAMSTPSYSVFCMGNPLLDMQVRNGEKLLEKYDLKANDAILAEEKHAGIYDELVSDYEVTYVAGGAAQNAARGAAYVLPPGSVVYAGAVGDDDLAEQLKEANKREGLDQVYQVKKGEKTGACAVILTGHHRSLVTTLRVAEKFEKAHLTSSQVAPLIDNAKFFYMEGFFLTHGVESALHLSKTASDAGKTFVLNISAPFISQFFNTQVHQIIPYVDVFIGNESEAEAWATTHSYPDPKDLRGIAKSIALLPKANEKRPRTVIFTQGALHTIVVTADKPDEPKIFEVDALRDDQIVDTNGAGDAFAGGFLGALVAGKSLDESVLAGHKLARACVQQVGPQYPWPKVNIL</sequence>
<dbReference type="GO" id="GO:0005524">
    <property type="term" value="F:ATP binding"/>
    <property type="evidence" value="ECO:0007669"/>
    <property type="project" value="UniProtKB-UniRule"/>
</dbReference>
<comment type="caution">
    <text evidence="14">The sequence shown here is derived from an EMBL/GenBank/DDBJ whole genome shotgun (WGS) entry which is preliminary data.</text>
</comment>
<dbReference type="GO" id="GO:0006144">
    <property type="term" value="P:purine nucleobase metabolic process"/>
    <property type="evidence" value="ECO:0007669"/>
    <property type="project" value="TreeGrafter"/>
</dbReference>
<comment type="catalytic activity">
    <reaction evidence="12">
        <text>adenosine + ATP = AMP + ADP + H(+)</text>
        <dbReference type="Rhea" id="RHEA:20824"/>
        <dbReference type="ChEBI" id="CHEBI:15378"/>
        <dbReference type="ChEBI" id="CHEBI:16335"/>
        <dbReference type="ChEBI" id="CHEBI:30616"/>
        <dbReference type="ChEBI" id="CHEBI:456215"/>
        <dbReference type="ChEBI" id="CHEBI:456216"/>
        <dbReference type="EC" id="2.7.1.20"/>
    </reaction>
</comment>
<keyword evidence="15" id="KW-1185">Reference proteome</keyword>
<dbReference type="InterPro" id="IPR029056">
    <property type="entry name" value="Ribokinase-like"/>
</dbReference>
<dbReference type="GO" id="GO:0005634">
    <property type="term" value="C:nucleus"/>
    <property type="evidence" value="ECO:0007669"/>
    <property type="project" value="TreeGrafter"/>
</dbReference>
<evidence type="ECO:0000256" key="12">
    <source>
        <dbReference type="RuleBase" id="RU368116"/>
    </source>
</evidence>
<evidence type="ECO:0000256" key="1">
    <source>
        <dbReference type="ARBA" id="ARBA00001946"/>
    </source>
</evidence>
<keyword evidence="5 12" id="KW-0808">Transferase</keyword>
<evidence type="ECO:0000256" key="9">
    <source>
        <dbReference type="ARBA" id="ARBA00022840"/>
    </source>
</evidence>
<protein>
    <recommendedName>
        <fullName evidence="4 12">Adenosine kinase</fullName>
        <shortName evidence="12">AK</shortName>
        <ecNumber evidence="4 12">2.7.1.20</ecNumber>
    </recommendedName>
    <alternativeName>
        <fullName evidence="12">Adenosine 5'-phosphotransferase</fullName>
    </alternativeName>
</protein>
<dbReference type="Gene3D" id="3.30.1110.10">
    <property type="match status" value="1"/>
</dbReference>
<dbReference type="SUPFAM" id="SSF53613">
    <property type="entry name" value="Ribokinase-like"/>
    <property type="match status" value="1"/>
</dbReference>
<dbReference type="EMBL" id="JADNYJ010000066">
    <property type="protein sequence ID" value="KAF8893672.1"/>
    <property type="molecule type" value="Genomic_DNA"/>
</dbReference>
<dbReference type="InterPro" id="IPR001805">
    <property type="entry name" value="Adenokinase"/>
</dbReference>
<reference evidence="14" key="1">
    <citation type="submission" date="2020-11" db="EMBL/GenBank/DDBJ databases">
        <authorList>
            <consortium name="DOE Joint Genome Institute"/>
            <person name="Ahrendt S."/>
            <person name="Riley R."/>
            <person name="Andreopoulos W."/>
            <person name="LaButti K."/>
            <person name="Pangilinan J."/>
            <person name="Ruiz-duenas F.J."/>
            <person name="Barrasa J.M."/>
            <person name="Sanchez-Garcia M."/>
            <person name="Camarero S."/>
            <person name="Miyauchi S."/>
            <person name="Serrano A."/>
            <person name="Linde D."/>
            <person name="Babiker R."/>
            <person name="Drula E."/>
            <person name="Ayuso-Fernandez I."/>
            <person name="Pacheco R."/>
            <person name="Padilla G."/>
            <person name="Ferreira P."/>
            <person name="Barriuso J."/>
            <person name="Kellner H."/>
            <person name="Castanera R."/>
            <person name="Alfaro M."/>
            <person name="Ramirez L."/>
            <person name="Pisabarro A.G."/>
            <person name="Kuo A."/>
            <person name="Tritt A."/>
            <person name="Lipzen A."/>
            <person name="He G."/>
            <person name="Yan M."/>
            <person name="Ng V."/>
            <person name="Cullen D."/>
            <person name="Martin F."/>
            <person name="Rosso M.-N."/>
            <person name="Henrissat B."/>
            <person name="Hibbett D."/>
            <person name="Martinez A.T."/>
            <person name="Grigoriev I.V."/>
        </authorList>
    </citation>
    <scope>NUCLEOTIDE SEQUENCE</scope>
    <source>
        <strain evidence="14">AH 44721</strain>
    </source>
</reference>
<feature type="domain" description="Carbohydrate kinase PfkB" evidence="13">
    <location>
        <begin position="48"/>
        <end position="364"/>
    </location>
</feature>
<dbReference type="PROSITE" id="PS00584">
    <property type="entry name" value="PFKB_KINASES_2"/>
    <property type="match status" value="1"/>
</dbReference>
<comment type="cofactor">
    <cofactor evidence="1 12">
        <name>Mg(2+)</name>
        <dbReference type="ChEBI" id="CHEBI:18420"/>
    </cofactor>
</comment>
<evidence type="ECO:0000256" key="8">
    <source>
        <dbReference type="ARBA" id="ARBA00022777"/>
    </source>
</evidence>
<keyword evidence="6 12" id="KW-0660">Purine salvage</keyword>
<keyword evidence="8 12" id="KW-0418">Kinase</keyword>
<keyword evidence="7 12" id="KW-0547">Nucleotide-binding</keyword>
<dbReference type="Gene3D" id="3.40.1190.20">
    <property type="match status" value="1"/>
</dbReference>
<evidence type="ECO:0000256" key="7">
    <source>
        <dbReference type="ARBA" id="ARBA00022741"/>
    </source>
</evidence>
<evidence type="ECO:0000313" key="14">
    <source>
        <dbReference type="EMBL" id="KAF8893672.1"/>
    </source>
</evidence>
<dbReference type="FunFam" id="3.30.1110.10:FF:000001">
    <property type="entry name" value="Adenosine kinase a"/>
    <property type="match status" value="1"/>
</dbReference>
<evidence type="ECO:0000256" key="2">
    <source>
        <dbReference type="ARBA" id="ARBA00004801"/>
    </source>
</evidence>
<dbReference type="GO" id="GO:0006166">
    <property type="term" value="P:purine ribonucleoside salvage"/>
    <property type="evidence" value="ECO:0007669"/>
    <property type="project" value="UniProtKB-KW"/>
</dbReference>
<proteinExistence type="inferred from homology"/>
<evidence type="ECO:0000256" key="10">
    <source>
        <dbReference type="ARBA" id="ARBA00022842"/>
    </source>
</evidence>
<evidence type="ECO:0000256" key="5">
    <source>
        <dbReference type="ARBA" id="ARBA00022679"/>
    </source>
</evidence>
<dbReference type="OrthoDB" id="432447at2759"/>
<evidence type="ECO:0000256" key="3">
    <source>
        <dbReference type="ARBA" id="ARBA00010688"/>
    </source>
</evidence>